<feature type="domain" description="C2H2-type" evidence="10">
    <location>
        <begin position="726"/>
        <end position="753"/>
    </location>
</feature>
<evidence type="ECO:0008006" key="13">
    <source>
        <dbReference type="Google" id="ProtNLM"/>
    </source>
</evidence>
<comment type="subcellular location">
    <subcellularLocation>
        <location evidence="1">Nucleus</location>
    </subcellularLocation>
</comment>
<dbReference type="InterPro" id="IPR000210">
    <property type="entry name" value="BTB/POZ_dom"/>
</dbReference>
<dbReference type="SUPFAM" id="SSF57667">
    <property type="entry name" value="beta-beta-alpha zinc fingers"/>
    <property type="match status" value="2"/>
</dbReference>
<keyword evidence="12" id="KW-1185">Reference proteome</keyword>
<evidence type="ECO:0000256" key="8">
    <source>
        <dbReference type="SAM" id="MobiDB-lite"/>
    </source>
</evidence>
<evidence type="ECO:0000259" key="10">
    <source>
        <dbReference type="PROSITE" id="PS50157"/>
    </source>
</evidence>
<dbReference type="CDD" id="cd18192">
    <property type="entry name" value="BTB_POZ_ZBTB1"/>
    <property type="match status" value="1"/>
</dbReference>
<dbReference type="OrthoDB" id="8922241at2759"/>
<feature type="domain" description="C2H2-type" evidence="10">
    <location>
        <begin position="618"/>
        <end position="645"/>
    </location>
</feature>
<name>A0A9Q1EM74_SYNKA</name>
<dbReference type="AlphaFoldDB" id="A0A9Q1EM74"/>
<dbReference type="EMBL" id="JAINUF010000015">
    <property type="protein sequence ID" value="KAJ8341420.1"/>
    <property type="molecule type" value="Genomic_DNA"/>
</dbReference>
<dbReference type="InterPro" id="IPR013087">
    <property type="entry name" value="Znf_C2H2_type"/>
</dbReference>
<protein>
    <recommendedName>
        <fullName evidence="13">Zinc finger and BTB domain containing 1</fullName>
    </recommendedName>
</protein>
<evidence type="ECO:0000313" key="12">
    <source>
        <dbReference type="Proteomes" id="UP001152622"/>
    </source>
</evidence>
<feature type="compositionally biased region" description="Low complexity" evidence="8">
    <location>
        <begin position="157"/>
        <end position="186"/>
    </location>
</feature>
<dbReference type="GO" id="GO:0008270">
    <property type="term" value="F:zinc ion binding"/>
    <property type="evidence" value="ECO:0007669"/>
    <property type="project" value="UniProtKB-KW"/>
</dbReference>
<reference evidence="11" key="1">
    <citation type="journal article" date="2023" name="Science">
        <title>Genome structures resolve the early diversification of teleost fishes.</title>
        <authorList>
            <person name="Parey E."/>
            <person name="Louis A."/>
            <person name="Montfort J."/>
            <person name="Bouchez O."/>
            <person name="Roques C."/>
            <person name="Iampietro C."/>
            <person name="Lluch J."/>
            <person name="Castinel A."/>
            <person name="Donnadieu C."/>
            <person name="Desvignes T."/>
            <person name="Floi Bucao C."/>
            <person name="Jouanno E."/>
            <person name="Wen M."/>
            <person name="Mejri S."/>
            <person name="Dirks R."/>
            <person name="Jansen H."/>
            <person name="Henkel C."/>
            <person name="Chen W.J."/>
            <person name="Zahm M."/>
            <person name="Cabau C."/>
            <person name="Klopp C."/>
            <person name="Thompson A.W."/>
            <person name="Robinson-Rechavi M."/>
            <person name="Braasch I."/>
            <person name="Lecointre G."/>
            <person name="Bobe J."/>
            <person name="Postlethwait J.H."/>
            <person name="Berthelot C."/>
            <person name="Roest Crollius H."/>
            <person name="Guiguen Y."/>
        </authorList>
    </citation>
    <scope>NUCLEOTIDE SEQUENCE</scope>
    <source>
        <strain evidence="11">WJC10195</strain>
    </source>
</reference>
<feature type="region of interest" description="Disordered" evidence="8">
    <location>
        <begin position="156"/>
        <end position="186"/>
    </location>
</feature>
<dbReference type="PROSITE" id="PS00028">
    <property type="entry name" value="ZINC_FINGER_C2H2_1"/>
    <property type="match status" value="4"/>
</dbReference>
<dbReference type="GO" id="GO:0000981">
    <property type="term" value="F:DNA-binding transcription factor activity, RNA polymerase II-specific"/>
    <property type="evidence" value="ECO:0007669"/>
    <property type="project" value="TreeGrafter"/>
</dbReference>
<evidence type="ECO:0000256" key="4">
    <source>
        <dbReference type="ARBA" id="ARBA00022771"/>
    </source>
</evidence>
<evidence type="ECO:0000256" key="5">
    <source>
        <dbReference type="ARBA" id="ARBA00022833"/>
    </source>
</evidence>
<dbReference type="Pfam" id="PF00651">
    <property type="entry name" value="BTB"/>
    <property type="match status" value="1"/>
</dbReference>
<evidence type="ECO:0000256" key="6">
    <source>
        <dbReference type="ARBA" id="ARBA00023242"/>
    </source>
</evidence>
<dbReference type="InterPro" id="IPR036236">
    <property type="entry name" value="Znf_C2H2_sf"/>
</dbReference>
<feature type="compositionally biased region" description="Basic and acidic residues" evidence="8">
    <location>
        <begin position="333"/>
        <end position="344"/>
    </location>
</feature>
<feature type="compositionally biased region" description="Basic and acidic residues" evidence="8">
    <location>
        <begin position="450"/>
        <end position="461"/>
    </location>
</feature>
<dbReference type="SMART" id="SM00225">
    <property type="entry name" value="BTB"/>
    <property type="match status" value="1"/>
</dbReference>
<evidence type="ECO:0000256" key="7">
    <source>
        <dbReference type="PROSITE-ProRule" id="PRU00042"/>
    </source>
</evidence>
<keyword evidence="2" id="KW-0479">Metal-binding</keyword>
<gene>
    <name evidence="11" type="ORF">SKAU_G00337110</name>
</gene>
<evidence type="ECO:0000256" key="3">
    <source>
        <dbReference type="ARBA" id="ARBA00022737"/>
    </source>
</evidence>
<keyword evidence="3" id="KW-0677">Repeat</keyword>
<dbReference type="PANTHER" id="PTHR24394:SF42">
    <property type="entry name" value="ZINC FINGER AND BTB DOMAIN CONTAINING 1"/>
    <property type="match status" value="1"/>
</dbReference>
<keyword evidence="5" id="KW-0862">Zinc</keyword>
<dbReference type="PROSITE" id="PS50097">
    <property type="entry name" value="BTB"/>
    <property type="match status" value="1"/>
</dbReference>
<dbReference type="Proteomes" id="UP001152622">
    <property type="component" value="Chromosome 15"/>
</dbReference>
<organism evidence="11 12">
    <name type="scientific">Synaphobranchus kaupii</name>
    <name type="common">Kaup's arrowtooth eel</name>
    <dbReference type="NCBI Taxonomy" id="118154"/>
    <lineage>
        <taxon>Eukaryota</taxon>
        <taxon>Metazoa</taxon>
        <taxon>Chordata</taxon>
        <taxon>Craniata</taxon>
        <taxon>Vertebrata</taxon>
        <taxon>Euteleostomi</taxon>
        <taxon>Actinopterygii</taxon>
        <taxon>Neopterygii</taxon>
        <taxon>Teleostei</taxon>
        <taxon>Anguilliformes</taxon>
        <taxon>Synaphobranchidae</taxon>
        <taxon>Synaphobranchus</taxon>
    </lineage>
</organism>
<dbReference type="PANTHER" id="PTHR24394">
    <property type="entry name" value="ZINC FINGER PROTEIN"/>
    <property type="match status" value="1"/>
</dbReference>
<dbReference type="PROSITE" id="PS50157">
    <property type="entry name" value="ZINC_FINGER_C2H2_2"/>
    <property type="match status" value="4"/>
</dbReference>
<evidence type="ECO:0000259" key="9">
    <source>
        <dbReference type="PROSITE" id="PS50097"/>
    </source>
</evidence>
<feature type="domain" description="C2H2-type" evidence="10">
    <location>
        <begin position="281"/>
        <end position="308"/>
    </location>
</feature>
<feature type="region of interest" description="Disordered" evidence="8">
    <location>
        <begin position="435"/>
        <end position="461"/>
    </location>
</feature>
<feature type="region of interest" description="Disordered" evidence="8">
    <location>
        <begin position="313"/>
        <end position="344"/>
    </location>
</feature>
<comment type="caution">
    <text evidence="11">The sequence shown here is derived from an EMBL/GenBank/DDBJ whole genome shotgun (WGS) entry which is preliminary data.</text>
</comment>
<dbReference type="Gene3D" id="3.30.710.10">
    <property type="entry name" value="Potassium Channel Kv1.1, Chain A"/>
    <property type="match status" value="1"/>
</dbReference>
<feature type="domain" description="BTB" evidence="9">
    <location>
        <begin position="60"/>
        <end position="127"/>
    </location>
</feature>
<dbReference type="SMART" id="SM00355">
    <property type="entry name" value="ZnF_C2H2"/>
    <property type="match status" value="8"/>
</dbReference>
<dbReference type="Gene3D" id="3.30.160.60">
    <property type="entry name" value="Classic Zinc Finger"/>
    <property type="match status" value="3"/>
</dbReference>
<evidence type="ECO:0000313" key="11">
    <source>
        <dbReference type="EMBL" id="KAJ8341420.1"/>
    </source>
</evidence>
<keyword evidence="4 7" id="KW-0863">Zinc-finger</keyword>
<evidence type="ECO:0000256" key="2">
    <source>
        <dbReference type="ARBA" id="ARBA00022723"/>
    </source>
</evidence>
<feature type="domain" description="C2H2-type" evidence="10">
    <location>
        <begin position="646"/>
        <end position="673"/>
    </location>
</feature>
<sequence>METITSFKEGSSQNSLSGANRRSFLSESCKVIRLYAMTRPSHSDHVLQQLNNQREWGFLCDCCIAIGDIYFRAHKAVLAACSSYFRMMFIKEQQAMARLNLSNMQISAECFDLILQLMYLGRIMVGPYEFEELKAAMAYLQMYYIPDSLEDLKDLRSSNLTPSSSSSSSSSSSGSTSSASAPGSLSGKMMFGVRMYEQQRQGAVEGERVQQASSSTPALQSISSTIGCGGKAVEEVALPLALSHSLPHVADIANDQPCDLRKKPSGRSSSIKERPRFGRTFTCDDCGFVFSCEKLLIEHILTCTNRKAFRAPKANAGADNDSSKAESSASDGSEDHGDVCKTESDWLDQRSDTETFNKETVIKSVGAGLDKSKTTRNTIIIKVEPEENSVLDMAGIKVVRVGESSAEGCSMLNAQFEDADKQQCIYDKDEEMGVSCMEDSSDPFEGHMSTSEEKGKGTKVRQIKEERQEGVCLPCELCGALLTEDDQSAHYISSHMSSICACGKCGQILIKGRQLQEHAERCGEPQDVETDSLGDDSLCEDKQATEEGLLEGDMGFEGDLASSCQVYRDTCVAFRCPHCGLHFESEKLVVDHMVKCPEQELFRSSLMEEGERDHRRKHFCSICGKGFYQRCHLREHYTVHTKEKQFTCQTCGKQFLRERQLRLHNDMHKGMARYVCPVCDQGTFLKHDHVRHMISHLSAGETICQVCFQIFPSNEHLEQHMDVHLYICGVCGEKFRLRKDMRSHYNSKHTKKL</sequence>
<dbReference type="GO" id="GO:0005634">
    <property type="term" value="C:nucleus"/>
    <property type="evidence" value="ECO:0007669"/>
    <property type="project" value="UniProtKB-SubCell"/>
</dbReference>
<dbReference type="InterPro" id="IPR011333">
    <property type="entry name" value="SKP1/BTB/POZ_sf"/>
</dbReference>
<keyword evidence="6" id="KW-0539">Nucleus</keyword>
<evidence type="ECO:0000256" key="1">
    <source>
        <dbReference type="ARBA" id="ARBA00004123"/>
    </source>
</evidence>
<proteinExistence type="predicted"/>
<accession>A0A9Q1EM74</accession>
<dbReference type="SUPFAM" id="SSF54695">
    <property type="entry name" value="POZ domain"/>
    <property type="match status" value="1"/>
</dbReference>